<evidence type="ECO:0000313" key="10">
    <source>
        <dbReference type="Proteomes" id="UP000680158"/>
    </source>
</evidence>
<evidence type="ECO:0000256" key="5">
    <source>
        <dbReference type="ARBA" id="ARBA00022777"/>
    </source>
</evidence>
<dbReference type="InterPro" id="IPR050351">
    <property type="entry name" value="BphY/WalK/GraS-like"/>
</dbReference>
<protein>
    <recommendedName>
        <fullName evidence="2">histidine kinase</fullName>
        <ecNumber evidence="2">2.7.13.3</ecNumber>
    </recommendedName>
</protein>
<dbReference type="PANTHER" id="PTHR42878:SF7">
    <property type="entry name" value="SENSOR HISTIDINE KINASE GLRK"/>
    <property type="match status" value="1"/>
</dbReference>
<name>A0A941DG96_9BURK</name>
<dbReference type="Proteomes" id="UP000680158">
    <property type="component" value="Unassembled WGS sequence"/>
</dbReference>
<dbReference type="InterPro" id="IPR036890">
    <property type="entry name" value="HATPase_C_sf"/>
</dbReference>
<keyword evidence="5 9" id="KW-0418">Kinase</keyword>
<reference evidence="9 10" key="1">
    <citation type="submission" date="2021-04" db="EMBL/GenBank/DDBJ databases">
        <title>novel species isolated from subtropical streams in China.</title>
        <authorList>
            <person name="Lu H."/>
        </authorList>
    </citation>
    <scope>NUCLEOTIDE SEQUENCE [LARGE SCALE GENOMIC DNA]</scope>
    <source>
        <strain evidence="9 10">BYS107W</strain>
    </source>
</reference>
<accession>A0A941DG96</accession>
<evidence type="ECO:0000256" key="6">
    <source>
        <dbReference type="ARBA" id="ARBA00022840"/>
    </source>
</evidence>
<evidence type="ECO:0000256" key="2">
    <source>
        <dbReference type="ARBA" id="ARBA00012438"/>
    </source>
</evidence>
<dbReference type="RefSeq" id="WP_212684922.1">
    <property type="nucleotide sequence ID" value="NZ_JAGSPM010000007.1"/>
</dbReference>
<dbReference type="PANTHER" id="PTHR42878">
    <property type="entry name" value="TWO-COMPONENT HISTIDINE KINASE"/>
    <property type="match status" value="1"/>
</dbReference>
<evidence type="ECO:0000313" key="9">
    <source>
        <dbReference type="EMBL" id="MBR7747536.1"/>
    </source>
</evidence>
<evidence type="ECO:0000256" key="7">
    <source>
        <dbReference type="ARBA" id="ARBA00023012"/>
    </source>
</evidence>
<evidence type="ECO:0000256" key="3">
    <source>
        <dbReference type="ARBA" id="ARBA00022679"/>
    </source>
</evidence>
<dbReference type="InterPro" id="IPR005467">
    <property type="entry name" value="His_kinase_dom"/>
</dbReference>
<dbReference type="GO" id="GO:0030295">
    <property type="term" value="F:protein kinase activator activity"/>
    <property type="evidence" value="ECO:0007669"/>
    <property type="project" value="TreeGrafter"/>
</dbReference>
<dbReference type="SMART" id="SM00387">
    <property type="entry name" value="HATPase_c"/>
    <property type="match status" value="1"/>
</dbReference>
<keyword evidence="4" id="KW-0547">Nucleotide-binding</keyword>
<keyword evidence="6" id="KW-0067">ATP-binding</keyword>
<dbReference type="EMBL" id="JAGSPM010000007">
    <property type="protein sequence ID" value="MBR7747536.1"/>
    <property type="molecule type" value="Genomic_DNA"/>
</dbReference>
<dbReference type="SUPFAM" id="SSF55874">
    <property type="entry name" value="ATPase domain of HSP90 chaperone/DNA topoisomerase II/histidine kinase"/>
    <property type="match status" value="1"/>
</dbReference>
<dbReference type="GO" id="GO:0007234">
    <property type="term" value="P:osmosensory signaling via phosphorelay pathway"/>
    <property type="evidence" value="ECO:0007669"/>
    <property type="project" value="TreeGrafter"/>
</dbReference>
<evidence type="ECO:0000256" key="4">
    <source>
        <dbReference type="ARBA" id="ARBA00022741"/>
    </source>
</evidence>
<comment type="catalytic activity">
    <reaction evidence="1">
        <text>ATP + protein L-histidine = ADP + protein N-phospho-L-histidine.</text>
        <dbReference type="EC" id="2.7.13.3"/>
    </reaction>
</comment>
<dbReference type="PROSITE" id="PS50109">
    <property type="entry name" value="HIS_KIN"/>
    <property type="match status" value="1"/>
</dbReference>
<feature type="domain" description="Histidine kinase" evidence="8">
    <location>
        <begin position="13"/>
        <end position="210"/>
    </location>
</feature>
<proteinExistence type="predicted"/>
<organism evidence="9 10">
    <name type="scientific">Undibacterium baiyunense</name>
    <dbReference type="NCBI Taxonomy" id="2828731"/>
    <lineage>
        <taxon>Bacteria</taxon>
        <taxon>Pseudomonadati</taxon>
        <taxon>Pseudomonadota</taxon>
        <taxon>Betaproteobacteria</taxon>
        <taxon>Burkholderiales</taxon>
        <taxon>Oxalobacteraceae</taxon>
        <taxon>Undibacterium</taxon>
    </lineage>
</organism>
<keyword evidence="3" id="KW-0808">Transferase</keyword>
<evidence type="ECO:0000259" key="8">
    <source>
        <dbReference type="PROSITE" id="PS50109"/>
    </source>
</evidence>
<comment type="caution">
    <text evidence="9">The sequence shown here is derived from an EMBL/GenBank/DDBJ whole genome shotgun (WGS) entry which is preliminary data.</text>
</comment>
<keyword evidence="10" id="KW-1185">Reference proteome</keyword>
<keyword evidence="7" id="KW-0902">Two-component regulatory system</keyword>
<dbReference type="Gene3D" id="3.30.565.10">
    <property type="entry name" value="Histidine kinase-like ATPase, C-terminal domain"/>
    <property type="match status" value="1"/>
</dbReference>
<evidence type="ECO:0000256" key="1">
    <source>
        <dbReference type="ARBA" id="ARBA00000085"/>
    </source>
</evidence>
<dbReference type="AlphaFoldDB" id="A0A941DG96"/>
<gene>
    <name evidence="9" type="ORF">KDM92_13165</name>
</gene>
<dbReference type="EC" id="2.7.13.3" evidence="2"/>
<dbReference type="GO" id="GO:0000156">
    <property type="term" value="F:phosphorelay response regulator activity"/>
    <property type="evidence" value="ECO:0007669"/>
    <property type="project" value="TreeGrafter"/>
</dbReference>
<sequence>MTKHDIFSEIAALYIHDVKNNLAQLAAEADARGDLKNRELALRSSQTLTQLLCFYRSETHSLHLQIEAQDPQELIADLVRLYASQHQVPTGCVIETQLSHAPELWFYDANLIQMVLANALQNALRYAKKKIIISVNVQDDYLEICLQDDGDGYPITMLETAIENVPVSAAGTGLGLRLAHKIVALHTNQGRTGEITLSNYQGARFSLRLP</sequence>
<dbReference type="Pfam" id="PF02518">
    <property type="entry name" value="HATPase_c"/>
    <property type="match status" value="1"/>
</dbReference>
<dbReference type="GO" id="GO:0004673">
    <property type="term" value="F:protein histidine kinase activity"/>
    <property type="evidence" value="ECO:0007669"/>
    <property type="project" value="UniProtKB-EC"/>
</dbReference>
<dbReference type="GO" id="GO:0005524">
    <property type="term" value="F:ATP binding"/>
    <property type="evidence" value="ECO:0007669"/>
    <property type="project" value="UniProtKB-KW"/>
</dbReference>
<dbReference type="InterPro" id="IPR003594">
    <property type="entry name" value="HATPase_dom"/>
</dbReference>